<dbReference type="SUPFAM" id="SSF48371">
    <property type="entry name" value="ARM repeat"/>
    <property type="match status" value="1"/>
</dbReference>
<dbReference type="PANTHER" id="PTHR17695:SF11">
    <property type="entry name" value="SMALL SUBUNIT PROCESSOME COMPONENT 20 HOMOLOG"/>
    <property type="match status" value="1"/>
</dbReference>
<evidence type="ECO:0000313" key="2">
    <source>
        <dbReference type="Proteomes" id="UP000807342"/>
    </source>
</evidence>
<dbReference type="AlphaFoldDB" id="A0A9P5XG87"/>
<dbReference type="InterPro" id="IPR011989">
    <property type="entry name" value="ARM-like"/>
</dbReference>
<evidence type="ECO:0000313" key="1">
    <source>
        <dbReference type="EMBL" id="KAF9449246.1"/>
    </source>
</evidence>
<gene>
    <name evidence="1" type="ORF">P691DRAFT_667809</name>
</gene>
<reference evidence="1" key="1">
    <citation type="submission" date="2020-11" db="EMBL/GenBank/DDBJ databases">
        <authorList>
            <consortium name="DOE Joint Genome Institute"/>
            <person name="Ahrendt S."/>
            <person name="Riley R."/>
            <person name="Andreopoulos W."/>
            <person name="Labutti K."/>
            <person name="Pangilinan J."/>
            <person name="Ruiz-Duenas F.J."/>
            <person name="Barrasa J.M."/>
            <person name="Sanchez-Garcia M."/>
            <person name="Camarero S."/>
            <person name="Miyauchi S."/>
            <person name="Serrano A."/>
            <person name="Linde D."/>
            <person name="Babiker R."/>
            <person name="Drula E."/>
            <person name="Ayuso-Fernandez I."/>
            <person name="Pacheco R."/>
            <person name="Padilla G."/>
            <person name="Ferreira P."/>
            <person name="Barriuso J."/>
            <person name="Kellner H."/>
            <person name="Castanera R."/>
            <person name="Alfaro M."/>
            <person name="Ramirez L."/>
            <person name="Pisabarro A.G."/>
            <person name="Kuo A."/>
            <person name="Tritt A."/>
            <person name="Lipzen A."/>
            <person name="He G."/>
            <person name="Yan M."/>
            <person name="Ng V."/>
            <person name="Cullen D."/>
            <person name="Martin F."/>
            <person name="Rosso M.-N."/>
            <person name="Henrissat B."/>
            <person name="Hibbett D."/>
            <person name="Martinez A.T."/>
            <person name="Grigoriev I.V."/>
        </authorList>
    </citation>
    <scope>NUCLEOTIDE SEQUENCE</scope>
    <source>
        <strain evidence="1">MF-IS2</strain>
    </source>
</reference>
<dbReference type="GO" id="GO:0030686">
    <property type="term" value="C:90S preribosome"/>
    <property type="evidence" value="ECO:0007669"/>
    <property type="project" value="TreeGrafter"/>
</dbReference>
<dbReference type="Proteomes" id="UP000807342">
    <property type="component" value="Unassembled WGS sequence"/>
</dbReference>
<dbReference type="GO" id="GO:0032040">
    <property type="term" value="C:small-subunit processome"/>
    <property type="evidence" value="ECO:0007669"/>
    <property type="project" value="TreeGrafter"/>
</dbReference>
<name>A0A9P5XG87_9AGAR</name>
<dbReference type="Gene3D" id="1.25.10.10">
    <property type="entry name" value="Leucine-rich Repeat Variant"/>
    <property type="match status" value="1"/>
</dbReference>
<dbReference type="OrthoDB" id="360653at2759"/>
<organism evidence="1 2">
    <name type="scientific">Macrolepiota fuliginosa MF-IS2</name>
    <dbReference type="NCBI Taxonomy" id="1400762"/>
    <lineage>
        <taxon>Eukaryota</taxon>
        <taxon>Fungi</taxon>
        <taxon>Dikarya</taxon>
        <taxon>Basidiomycota</taxon>
        <taxon>Agaricomycotina</taxon>
        <taxon>Agaricomycetes</taxon>
        <taxon>Agaricomycetidae</taxon>
        <taxon>Agaricales</taxon>
        <taxon>Agaricineae</taxon>
        <taxon>Agaricaceae</taxon>
        <taxon>Macrolepiota</taxon>
    </lineage>
</organism>
<sequence>QHQSYTQSLKEVHLPSAFNQGQFERDIGDNESHFHESLEHWRQLNLAPSFIKFANHVDSISLSMPLLLHHWKDIVARWEEAMDSTNDEGLRALLDLMQKLAHDLRTTLSPVYPSILKRLLKLLPRSLEPAALTVLLETLSSLFRYLLVPSIHTELVTHSWNAVRLTLPKCLPEIQRTVAEVWGSVLRRLKSSSRDHAVGLLAENAEGLEDASAWAVVFACKSISQTLHTSTVSIFTPLLAHYVSAENPDATYTLLRRSLTALVHHVKNAEQFQVSGDLLVHELTKVVNEQDAPNAEKLRRMLEIVSIPYSVRQGSRMSQSHHTTLFALLSSLPLDSKELHPALLKFTSALFFASDTSLWLGPGLKFLQRTWSTPSTAPSNTSPTQTTSTTTTASTTTEFAIKLHAILADLNWGGWKLIALPLLLKATRKLDSMSANMDPRLVVDFLAGLCRTRKLTIEEVDVVWKEGCERWIVDDRLGGWTWSDGDLAAAELNNILSMSPFFSDKLTTKLVEMINHVLQITPGANKADGEIQIDSAGDASTDHNLLARPAWVLGTCMQALHKRTQSEWATKADICEWIRSGTRNWGTSPEVLAGLAPLARSRSVSLSF</sequence>
<protein>
    <submittedName>
        <fullName evidence="1">Uncharacterized protein</fullName>
    </submittedName>
</protein>
<feature type="non-terminal residue" evidence="1">
    <location>
        <position position="1"/>
    </location>
</feature>
<dbReference type="PANTHER" id="PTHR17695">
    <property type="entry name" value="SMALL SUBUNIT PROCESSOME COMPONENT 20 HOMOLOG"/>
    <property type="match status" value="1"/>
</dbReference>
<proteinExistence type="predicted"/>
<dbReference type="InterPro" id="IPR016024">
    <property type="entry name" value="ARM-type_fold"/>
</dbReference>
<comment type="caution">
    <text evidence="1">The sequence shown here is derived from an EMBL/GenBank/DDBJ whole genome shotgun (WGS) entry which is preliminary data.</text>
</comment>
<keyword evidence="2" id="KW-1185">Reference proteome</keyword>
<dbReference type="InterPro" id="IPR052575">
    <property type="entry name" value="SSU_processome_comp_20"/>
</dbReference>
<accession>A0A9P5XG87</accession>
<dbReference type="EMBL" id="MU151136">
    <property type="protein sequence ID" value="KAF9449246.1"/>
    <property type="molecule type" value="Genomic_DNA"/>
</dbReference>